<keyword evidence="2" id="KW-1185">Reference proteome</keyword>
<dbReference type="Proteomes" id="UP001243212">
    <property type="component" value="Unassembled WGS sequence"/>
</dbReference>
<accession>A0ABT9NI04</accession>
<reference evidence="1 2" key="1">
    <citation type="submission" date="2023-07" db="EMBL/GenBank/DDBJ databases">
        <title>Sequencing the genomes of 1000 actinobacteria strains.</title>
        <authorList>
            <person name="Klenk H.-P."/>
        </authorList>
    </citation>
    <scope>NUCLEOTIDE SEQUENCE [LARGE SCALE GENOMIC DNA]</scope>
    <source>
        <strain evidence="1 2">DSM 17163</strain>
    </source>
</reference>
<proteinExistence type="predicted"/>
<dbReference type="RefSeq" id="WP_307683150.1">
    <property type="nucleotide sequence ID" value="NZ_JAUSQX010000001.1"/>
</dbReference>
<gene>
    <name evidence="1" type="ORF">J2S70_001551</name>
</gene>
<comment type="caution">
    <text evidence="1">The sequence shown here is derived from an EMBL/GenBank/DDBJ whole genome shotgun (WGS) entry which is preliminary data.</text>
</comment>
<evidence type="ECO:0000313" key="2">
    <source>
        <dbReference type="Proteomes" id="UP001243212"/>
    </source>
</evidence>
<sequence>MKNVDAAAAGKVMAVKEDMVELVDASAAARANDAASTPKTRR</sequence>
<protein>
    <submittedName>
        <fullName evidence="1">Uncharacterized protein</fullName>
    </submittedName>
</protein>
<name>A0ABT9NI04_9ACTO</name>
<dbReference type="EMBL" id="JAUSQX010000001">
    <property type="protein sequence ID" value="MDP9806969.1"/>
    <property type="molecule type" value="Genomic_DNA"/>
</dbReference>
<organism evidence="1 2">
    <name type="scientific">Trueperella bonasi</name>
    <dbReference type="NCBI Taxonomy" id="312286"/>
    <lineage>
        <taxon>Bacteria</taxon>
        <taxon>Bacillati</taxon>
        <taxon>Actinomycetota</taxon>
        <taxon>Actinomycetes</taxon>
        <taxon>Actinomycetales</taxon>
        <taxon>Actinomycetaceae</taxon>
        <taxon>Trueperella</taxon>
    </lineage>
</organism>
<evidence type="ECO:0000313" key="1">
    <source>
        <dbReference type="EMBL" id="MDP9806969.1"/>
    </source>
</evidence>